<dbReference type="RefSeq" id="WP_151176954.1">
    <property type="nucleotide sequence ID" value="NZ_CP042906.1"/>
</dbReference>
<protein>
    <submittedName>
        <fullName evidence="1">Uncharacterized protein</fullName>
    </submittedName>
</protein>
<dbReference type="GO" id="GO:0016787">
    <property type="term" value="F:hydrolase activity"/>
    <property type="evidence" value="ECO:0007669"/>
    <property type="project" value="TreeGrafter"/>
</dbReference>
<name>A0A5J6MHM1_9PROT</name>
<evidence type="ECO:0000313" key="2">
    <source>
        <dbReference type="Proteomes" id="UP000326202"/>
    </source>
</evidence>
<dbReference type="PANTHER" id="PTHR10426:SF88">
    <property type="entry name" value="ADIPOCYTE PLASMA MEMBRANE-ASSOCIATED PROTEIN HEMOMUCIN-RELATED"/>
    <property type="match status" value="1"/>
</dbReference>
<organism evidence="1 2">
    <name type="scientific">Hypericibacter terrae</name>
    <dbReference type="NCBI Taxonomy" id="2602015"/>
    <lineage>
        <taxon>Bacteria</taxon>
        <taxon>Pseudomonadati</taxon>
        <taxon>Pseudomonadota</taxon>
        <taxon>Alphaproteobacteria</taxon>
        <taxon>Rhodospirillales</taxon>
        <taxon>Dongiaceae</taxon>
        <taxon>Hypericibacter</taxon>
    </lineage>
</organism>
<dbReference type="Proteomes" id="UP000326202">
    <property type="component" value="Chromosome"/>
</dbReference>
<sequence>MFIDRLLDPFRGKAVTIPPMDGALKPNTALDDAAALLTVEAPDNLAVADGRLYFSSGSTLLTVPLTQPSSTPQMVAQFGCAVTALSATPDGGIAMGLDDGRILFKGGALDGRELKSVGPDRLVCPTALAMPHPGSILVTQGSAPHRPGDWVVDLMGKGASGSVWRIDLETGTETCLARGLAWPNGILVEPDHRMVISESWRHRLLRLSADGRGQAGPVLSKLPGYPARLAPSPGGGAWLALFAPRNRLIEFVLDENDYRTDMMRDIDREFWIAPSLSSSVSFLEPLQCGSVRTMGIRKPWAPSRSYGLVVRLDEALQPVESFHSRSNGNRHGVTSVVEAGGRVLVAAKGGHAILAIGATPGGGRAAL</sequence>
<dbReference type="AlphaFoldDB" id="A0A5J6MHM1"/>
<dbReference type="OrthoDB" id="8872498at2"/>
<evidence type="ECO:0000313" key="1">
    <source>
        <dbReference type="EMBL" id="QEX16617.1"/>
    </source>
</evidence>
<accession>A0A5J6MHM1</accession>
<reference evidence="1 2" key="1">
    <citation type="submission" date="2019-08" db="EMBL/GenBank/DDBJ databases">
        <title>Hyperibacter terrae gen. nov., sp. nov. and Hyperibacter viscosus sp. nov., two new members in the family Rhodospirillaceae isolated from the rhizosphere of Hypericum perforatum.</title>
        <authorList>
            <person name="Noviana Z."/>
        </authorList>
    </citation>
    <scope>NUCLEOTIDE SEQUENCE [LARGE SCALE GENOMIC DNA]</scope>
    <source>
        <strain evidence="1 2">R5913</strain>
    </source>
</reference>
<keyword evidence="2" id="KW-1185">Reference proteome</keyword>
<dbReference type="PANTHER" id="PTHR10426">
    <property type="entry name" value="STRICTOSIDINE SYNTHASE-RELATED"/>
    <property type="match status" value="1"/>
</dbReference>
<dbReference type="SUPFAM" id="SSF63829">
    <property type="entry name" value="Calcium-dependent phosphotriesterase"/>
    <property type="match status" value="1"/>
</dbReference>
<dbReference type="Gene3D" id="2.120.10.30">
    <property type="entry name" value="TolB, C-terminal domain"/>
    <property type="match status" value="1"/>
</dbReference>
<dbReference type="KEGG" id="htq:FRZ44_19120"/>
<dbReference type="EMBL" id="CP042906">
    <property type="protein sequence ID" value="QEX16617.1"/>
    <property type="molecule type" value="Genomic_DNA"/>
</dbReference>
<gene>
    <name evidence="1" type="ORF">FRZ44_19120</name>
</gene>
<proteinExistence type="predicted"/>
<dbReference type="InterPro" id="IPR011042">
    <property type="entry name" value="6-blade_b-propeller_TolB-like"/>
</dbReference>